<proteinExistence type="predicted"/>
<sequence>MSGLNINASKSSKFYAGKDKHLAIHNASDHEIRSSSLPIRYLGLPLTTKSMTRHDYEPLIDKIRGRLLSWSSNSDQATRDSSSTRDNIVRPISLGVARHSKVANAVQGTQWRVRHCRSQTLYNIVTKLQEIAPLQLAKGPDKPLWRYILKSRMLEECYSSPNMPLIA</sequence>
<dbReference type="AlphaFoldDB" id="D7LCQ1"/>
<accession>D7LCQ1</accession>
<reference evidence="2" key="1">
    <citation type="journal article" date="2011" name="Nat. Genet.">
        <title>The Arabidopsis lyrata genome sequence and the basis of rapid genome size change.</title>
        <authorList>
            <person name="Hu T.T."/>
            <person name="Pattyn P."/>
            <person name="Bakker E.G."/>
            <person name="Cao J."/>
            <person name="Cheng J.-F."/>
            <person name="Clark R.M."/>
            <person name="Fahlgren N."/>
            <person name="Fawcett J.A."/>
            <person name="Grimwood J."/>
            <person name="Gundlach H."/>
            <person name="Haberer G."/>
            <person name="Hollister J.D."/>
            <person name="Ossowski S."/>
            <person name="Ottilar R.P."/>
            <person name="Salamov A.A."/>
            <person name="Schneeberger K."/>
            <person name="Spannagl M."/>
            <person name="Wang X."/>
            <person name="Yang L."/>
            <person name="Nasrallah M.E."/>
            <person name="Bergelson J."/>
            <person name="Carrington J.C."/>
            <person name="Gaut B.S."/>
            <person name="Schmutz J."/>
            <person name="Mayer K.F.X."/>
            <person name="Van de Peer Y."/>
            <person name="Grigoriev I.V."/>
            <person name="Nordborg M."/>
            <person name="Weigel D."/>
            <person name="Guo Y.-L."/>
        </authorList>
    </citation>
    <scope>NUCLEOTIDE SEQUENCE [LARGE SCALE GENOMIC DNA]</scope>
    <source>
        <strain evidence="2">cv. MN47</strain>
    </source>
</reference>
<protein>
    <submittedName>
        <fullName evidence="1">Predicted protein</fullName>
    </submittedName>
</protein>
<keyword evidence="2" id="KW-1185">Reference proteome</keyword>
<name>D7LCQ1_ARALL</name>
<dbReference type="eggNOG" id="KOG1075">
    <property type="taxonomic scope" value="Eukaryota"/>
</dbReference>
<dbReference type="EMBL" id="GL348716">
    <property type="protein sequence ID" value="EFH57003.1"/>
    <property type="molecule type" value="Genomic_DNA"/>
</dbReference>
<evidence type="ECO:0000313" key="2">
    <source>
        <dbReference type="Proteomes" id="UP000008694"/>
    </source>
</evidence>
<dbReference type="Gramene" id="Al_scaffold_0004_767">
    <property type="protein sequence ID" value="Al_scaffold_0004_767"/>
    <property type="gene ID" value="Al_scaffold_0004_767"/>
</dbReference>
<dbReference type="PANTHER" id="PTHR33116:SF78">
    <property type="entry name" value="OS12G0587133 PROTEIN"/>
    <property type="match status" value="1"/>
</dbReference>
<dbReference type="PANTHER" id="PTHR33116">
    <property type="entry name" value="REVERSE TRANSCRIPTASE ZINC-BINDING DOMAIN-CONTAINING PROTEIN-RELATED-RELATED"/>
    <property type="match status" value="1"/>
</dbReference>
<dbReference type="Proteomes" id="UP000008694">
    <property type="component" value="Unassembled WGS sequence"/>
</dbReference>
<dbReference type="HOGENOM" id="CLU_1596753_0_0_1"/>
<evidence type="ECO:0000313" key="1">
    <source>
        <dbReference type="EMBL" id="EFH57003.1"/>
    </source>
</evidence>
<organism evidence="2">
    <name type="scientific">Arabidopsis lyrata subsp. lyrata</name>
    <name type="common">Lyre-leaved rock-cress</name>
    <dbReference type="NCBI Taxonomy" id="81972"/>
    <lineage>
        <taxon>Eukaryota</taxon>
        <taxon>Viridiplantae</taxon>
        <taxon>Streptophyta</taxon>
        <taxon>Embryophyta</taxon>
        <taxon>Tracheophyta</taxon>
        <taxon>Spermatophyta</taxon>
        <taxon>Magnoliopsida</taxon>
        <taxon>eudicotyledons</taxon>
        <taxon>Gunneridae</taxon>
        <taxon>Pentapetalae</taxon>
        <taxon>rosids</taxon>
        <taxon>malvids</taxon>
        <taxon>Brassicales</taxon>
        <taxon>Brassicaceae</taxon>
        <taxon>Camelineae</taxon>
        <taxon>Arabidopsis</taxon>
    </lineage>
</organism>
<gene>
    <name evidence="1" type="ORF">ARALYDRAFT_668048</name>
</gene>